<keyword evidence="3" id="KW-0808">Transferase</keyword>
<evidence type="ECO:0000256" key="4">
    <source>
        <dbReference type="ARBA" id="ARBA00023211"/>
    </source>
</evidence>
<evidence type="ECO:0000259" key="6">
    <source>
        <dbReference type="PROSITE" id="PS50991"/>
    </source>
</evidence>
<dbReference type="PROSITE" id="PS50991">
    <property type="entry name" value="PYR_CT"/>
    <property type="match status" value="1"/>
</dbReference>
<dbReference type="EMBL" id="BMDZ01000021">
    <property type="protein sequence ID" value="GGB39752.1"/>
    <property type="molecule type" value="Genomic_DNA"/>
</dbReference>
<keyword evidence="8" id="KW-1185">Reference proteome</keyword>
<evidence type="ECO:0000256" key="5">
    <source>
        <dbReference type="SAM" id="MobiDB-lite"/>
    </source>
</evidence>
<sequence length="457" mass="47407">MAGITVSRRDSRTEPSGSAPAPIAQDARHKVGLTTVGEDLGHDRGGQPPLMIKHARAGVDDMHHDLPQASRMRDAWLVDAALADGRGAMASTQCRQQVLVRLDRLGVHAAVIGYPAVRPADRALLAESRGICRQIIRICATAPEDAEALAGILRDAAATATAGDPPVDALVECSTDPALDRGVAGAADPVGGLGRAVAVLRGIAQVHVVFAALATAAPDRLRAMVQAALLNGARSLILADTTGRMLPVETAAAVAVLRSLAGPDVAVIAAPADDLGLATANALAAIGAGATGVMGAIGGLGERAGLVALEEIATAIRYRPDHTCLAHDIDLALMSEAGQDIAAALAVDLGRNKAVLGDYVFGTAAGLHQHGLLNHPITYEYLDPADFGRERRILIGRHSGRAVLRSRLTEAGINFAPDQLEAVYQAVMRSPDPERFNDNADLVALYRQLAAHDIQGA</sequence>
<comment type="caution">
    <text evidence="7">The sequence shown here is derived from an EMBL/GenBank/DDBJ whole genome shotgun (WGS) entry which is preliminary data.</text>
</comment>
<dbReference type="Pfam" id="PF22617">
    <property type="entry name" value="HCS_D2"/>
    <property type="match status" value="1"/>
</dbReference>
<accession>A0ABQ1IGY4</accession>
<dbReference type="Pfam" id="PF00682">
    <property type="entry name" value="HMGL-like"/>
    <property type="match status" value="1"/>
</dbReference>
<keyword evidence="2" id="KW-0100">Branched-chain amino acid biosynthesis</keyword>
<dbReference type="InterPro" id="IPR050073">
    <property type="entry name" value="2-IPM_HCS-like"/>
</dbReference>
<keyword evidence="2" id="KW-0432">Leucine biosynthesis</keyword>
<reference evidence="8" key="1">
    <citation type="journal article" date="2019" name="Int. J. Syst. Evol. Microbiol.">
        <title>The Global Catalogue of Microorganisms (GCM) 10K type strain sequencing project: providing services to taxonomists for standard genome sequencing and annotation.</title>
        <authorList>
            <consortium name="The Broad Institute Genomics Platform"/>
            <consortium name="The Broad Institute Genome Sequencing Center for Infectious Disease"/>
            <person name="Wu L."/>
            <person name="Ma J."/>
        </authorList>
    </citation>
    <scope>NUCLEOTIDE SEQUENCE [LARGE SCALE GENOMIC DNA]</scope>
    <source>
        <strain evidence="8">CGMCC 1.10188</strain>
    </source>
</reference>
<gene>
    <name evidence="7" type="ORF">GCM10011505_21640</name>
</gene>
<dbReference type="InterPro" id="IPR000891">
    <property type="entry name" value="PYR_CT"/>
</dbReference>
<evidence type="ECO:0000313" key="8">
    <source>
        <dbReference type="Proteomes" id="UP000603352"/>
    </source>
</evidence>
<proteinExistence type="inferred from homology"/>
<evidence type="ECO:0000313" key="7">
    <source>
        <dbReference type="EMBL" id="GGB39752.1"/>
    </source>
</evidence>
<feature type="region of interest" description="Disordered" evidence="5">
    <location>
        <begin position="1"/>
        <end position="29"/>
    </location>
</feature>
<protein>
    <recommendedName>
        <fullName evidence="6">Pyruvate carboxyltransferase domain-containing protein</fullName>
    </recommendedName>
</protein>
<keyword evidence="2" id="KW-0028">Amino-acid biosynthesis</keyword>
<feature type="domain" description="Pyruvate carboxyltransferase" evidence="6">
    <location>
        <begin position="75"/>
        <end position="335"/>
    </location>
</feature>
<dbReference type="InterPro" id="IPR054691">
    <property type="entry name" value="LeuA/HCS_post-cat"/>
</dbReference>
<keyword evidence="4" id="KW-0464">Manganese</keyword>
<dbReference type="Gene3D" id="3.20.20.70">
    <property type="entry name" value="Aldolase class I"/>
    <property type="match status" value="1"/>
</dbReference>
<dbReference type="PANTHER" id="PTHR10277">
    <property type="entry name" value="HOMOCITRATE SYNTHASE-RELATED"/>
    <property type="match status" value="1"/>
</dbReference>
<organism evidence="7 8">
    <name type="scientific">Tistrella bauzanensis</name>
    <dbReference type="NCBI Taxonomy" id="657419"/>
    <lineage>
        <taxon>Bacteria</taxon>
        <taxon>Pseudomonadati</taxon>
        <taxon>Pseudomonadota</taxon>
        <taxon>Alphaproteobacteria</taxon>
        <taxon>Geminicoccales</taxon>
        <taxon>Geminicoccaceae</taxon>
        <taxon>Tistrella</taxon>
    </lineage>
</organism>
<evidence type="ECO:0000256" key="2">
    <source>
        <dbReference type="ARBA" id="ARBA00022430"/>
    </source>
</evidence>
<dbReference type="InterPro" id="IPR013785">
    <property type="entry name" value="Aldolase_TIM"/>
</dbReference>
<dbReference type="Gene3D" id="1.10.238.260">
    <property type="match status" value="1"/>
</dbReference>
<dbReference type="SUPFAM" id="SSF51569">
    <property type="entry name" value="Aldolase"/>
    <property type="match status" value="1"/>
</dbReference>
<dbReference type="RefSeq" id="WP_188577654.1">
    <property type="nucleotide sequence ID" value="NZ_BMDZ01000021.1"/>
</dbReference>
<evidence type="ECO:0000256" key="3">
    <source>
        <dbReference type="ARBA" id="ARBA00022679"/>
    </source>
</evidence>
<dbReference type="PANTHER" id="PTHR10277:SF9">
    <property type="entry name" value="2-ISOPROPYLMALATE SYNTHASE 1, CHLOROPLASTIC-RELATED"/>
    <property type="match status" value="1"/>
</dbReference>
<name>A0ABQ1IGY4_9PROT</name>
<evidence type="ECO:0000256" key="1">
    <source>
        <dbReference type="ARBA" id="ARBA00009396"/>
    </source>
</evidence>
<comment type="similarity">
    <text evidence="1">Belongs to the alpha-IPM synthase/homocitrate synthase family. LeuA type 1 subfamily.</text>
</comment>
<dbReference type="Proteomes" id="UP000603352">
    <property type="component" value="Unassembled WGS sequence"/>
</dbReference>